<keyword evidence="1" id="KW-0378">Hydrolase</keyword>
<dbReference type="RefSeq" id="WP_210594970.1">
    <property type="nucleotide sequence ID" value="NZ_JAGKSQ010000001.1"/>
</dbReference>
<dbReference type="GO" id="GO:0008236">
    <property type="term" value="F:serine-type peptidase activity"/>
    <property type="evidence" value="ECO:0007669"/>
    <property type="project" value="InterPro"/>
</dbReference>
<proteinExistence type="predicted"/>
<dbReference type="Gene3D" id="3.40.50.1820">
    <property type="entry name" value="alpha/beta hydrolase"/>
    <property type="match status" value="1"/>
</dbReference>
<evidence type="ECO:0000259" key="2">
    <source>
        <dbReference type="Pfam" id="PF00326"/>
    </source>
</evidence>
<dbReference type="NCBIfam" id="NF007857">
    <property type="entry name" value="PRK10566.1"/>
    <property type="match status" value="1"/>
</dbReference>
<dbReference type="InterPro" id="IPR050261">
    <property type="entry name" value="FrsA_esterase"/>
</dbReference>
<accession>A0A941AMU1</accession>
<name>A0A941AMU1_9BACI</name>
<gene>
    <name evidence="3" type="primary">yjfP</name>
    <name evidence="3" type="ORF">J7W16_00480</name>
</gene>
<dbReference type="EMBL" id="JAGKSQ010000001">
    <property type="protein sequence ID" value="MBP3949587.1"/>
    <property type="molecule type" value="Genomic_DNA"/>
</dbReference>
<evidence type="ECO:0000256" key="1">
    <source>
        <dbReference type="ARBA" id="ARBA00022801"/>
    </source>
</evidence>
<dbReference type="InterPro" id="IPR001375">
    <property type="entry name" value="Peptidase_S9_cat"/>
</dbReference>
<dbReference type="AlphaFoldDB" id="A0A941AMU1"/>
<evidence type="ECO:0000313" key="4">
    <source>
        <dbReference type="Proteomes" id="UP000678228"/>
    </source>
</evidence>
<dbReference type="PANTHER" id="PTHR22946">
    <property type="entry name" value="DIENELACTONE HYDROLASE DOMAIN-CONTAINING PROTEIN-RELATED"/>
    <property type="match status" value="1"/>
</dbReference>
<dbReference type="GO" id="GO:0052689">
    <property type="term" value="F:carboxylic ester hydrolase activity"/>
    <property type="evidence" value="ECO:0007669"/>
    <property type="project" value="UniProtKB-ARBA"/>
</dbReference>
<evidence type="ECO:0000313" key="3">
    <source>
        <dbReference type="EMBL" id="MBP3949587.1"/>
    </source>
</evidence>
<comment type="caution">
    <text evidence="3">The sequence shown here is derived from an EMBL/GenBank/DDBJ whole genome shotgun (WGS) entry which is preliminary data.</text>
</comment>
<dbReference type="InterPro" id="IPR029058">
    <property type="entry name" value="AB_hydrolase_fold"/>
</dbReference>
<dbReference type="SUPFAM" id="SSF53474">
    <property type="entry name" value="alpha/beta-Hydrolases"/>
    <property type="match status" value="1"/>
</dbReference>
<protein>
    <submittedName>
        <fullName evidence="3">Esterase</fullName>
    </submittedName>
</protein>
<sequence>MILITNESIGGVPSLHVVKGGSEDKELSTIFFFHGYTSAKEHNLHIAYLLAEKGFRVILPDALHHGERQNDQNDRDLKFWEIVINSIKELEGMKEELKRRGLIDDQIGVIGTSMGAITMYGALATYDWIKTAVSFMGTAYYQAFMNAQLSIVENRGLDVESMKNHVLSQIKPFDLSEQFDKLDGRPLLIWHGKEDQVVPYPFSEKLYQELESRYQDHPQHLKFLSEERTAHKVSRKAVLSSIEWFERHLSNDEVS</sequence>
<feature type="domain" description="Peptidase S9 prolyl oligopeptidase catalytic" evidence="2">
    <location>
        <begin position="46"/>
        <end position="250"/>
    </location>
</feature>
<dbReference type="GO" id="GO:0006508">
    <property type="term" value="P:proteolysis"/>
    <property type="evidence" value="ECO:0007669"/>
    <property type="project" value="InterPro"/>
</dbReference>
<keyword evidence="4" id="KW-1185">Reference proteome</keyword>
<dbReference type="Pfam" id="PF00326">
    <property type="entry name" value="Peptidase_S9"/>
    <property type="match status" value="1"/>
</dbReference>
<dbReference type="PANTHER" id="PTHR22946:SF9">
    <property type="entry name" value="POLYKETIDE TRANSFERASE AF380"/>
    <property type="match status" value="1"/>
</dbReference>
<dbReference type="Proteomes" id="UP000678228">
    <property type="component" value="Unassembled WGS sequence"/>
</dbReference>
<organism evidence="3 4">
    <name type="scientific">Halalkalibacter suaedae</name>
    <dbReference type="NCBI Taxonomy" id="2822140"/>
    <lineage>
        <taxon>Bacteria</taxon>
        <taxon>Bacillati</taxon>
        <taxon>Bacillota</taxon>
        <taxon>Bacilli</taxon>
        <taxon>Bacillales</taxon>
        <taxon>Bacillaceae</taxon>
        <taxon>Halalkalibacter</taxon>
    </lineage>
</organism>
<reference evidence="3" key="1">
    <citation type="submission" date="2021-03" db="EMBL/GenBank/DDBJ databases">
        <title>Bacillus suaedae sp. nov., isolated from Suaeda aralocaspica.</title>
        <authorList>
            <person name="Lei R.F.R."/>
        </authorList>
    </citation>
    <scope>NUCLEOTIDE SEQUENCE</scope>
    <source>
        <strain evidence="3">YZJH907-2</strain>
    </source>
</reference>